<dbReference type="PROSITE" id="PS51318">
    <property type="entry name" value="TAT"/>
    <property type="match status" value="1"/>
</dbReference>
<keyword evidence="4" id="KW-1185">Reference proteome</keyword>
<sequence length="156" mass="17017">MPDRRSTLRSTWALAAGILALSSMTPLRAQGVASDGASAVREAEIAFAATMARRDFKAFAEFVAQDAIFINGNKPLRGRAAVLAEWKRFFEGAEAPFTWAPDLVEALPDGKLAYSTGPVHAKGKLVARFASTWRLDPDGRWRVVFDNGSDVCDCKR</sequence>
<dbReference type="OrthoDB" id="6385935at2"/>
<evidence type="ECO:0000313" key="3">
    <source>
        <dbReference type="EMBL" id="PIM51247.1"/>
    </source>
</evidence>
<organism evidence="3 4">
    <name type="scientific">Roseateles chitinivorans</name>
    <dbReference type="NCBI Taxonomy" id="2917965"/>
    <lineage>
        <taxon>Bacteria</taxon>
        <taxon>Pseudomonadati</taxon>
        <taxon>Pseudomonadota</taxon>
        <taxon>Betaproteobacteria</taxon>
        <taxon>Burkholderiales</taxon>
        <taxon>Sphaerotilaceae</taxon>
        <taxon>Roseateles</taxon>
    </lineage>
</organism>
<evidence type="ECO:0000256" key="1">
    <source>
        <dbReference type="SAM" id="SignalP"/>
    </source>
</evidence>
<reference evidence="3 4" key="1">
    <citation type="submission" date="2017-11" db="EMBL/GenBank/DDBJ databases">
        <title>Draft genome sequence of Mitsuaria sp. HWN-4.</title>
        <authorList>
            <person name="Gundlapally S.R."/>
        </authorList>
    </citation>
    <scope>NUCLEOTIDE SEQUENCE [LARGE SCALE GENOMIC DNA]</scope>
    <source>
        <strain evidence="3 4">HWN-4</strain>
    </source>
</reference>
<gene>
    <name evidence="3" type="ORF">CS062_20750</name>
</gene>
<dbReference type="EMBL" id="PEOG01000073">
    <property type="protein sequence ID" value="PIM51247.1"/>
    <property type="molecule type" value="Genomic_DNA"/>
</dbReference>
<dbReference type="InterPro" id="IPR006311">
    <property type="entry name" value="TAT_signal"/>
</dbReference>
<comment type="caution">
    <text evidence="3">The sequence shown here is derived from an EMBL/GenBank/DDBJ whole genome shotgun (WGS) entry which is preliminary data.</text>
</comment>
<feature type="signal peptide" evidence="1">
    <location>
        <begin position="1"/>
        <end position="29"/>
    </location>
</feature>
<dbReference type="InterPro" id="IPR032710">
    <property type="entry name" value="NTF2-like_dom_sf"/>
</dbReference>
<dbReference type="AlphaFoldDB" id="A0A2G9C4D8"/>
<proteinExistence type="predicted"/>
<feature type="chain" id="PRO_5013681490" evidence="1">
    <location>
        <begin position="30"/>
        <end position="156"/>
    </location>
</feature>
<dbReference type="InterPro" id="IPR027843">
    <property type="entry name" value="DUF4440"/>
</dbReference>
<dbReference type="SUPFAM" id="SSF54427">
    <property type="entry name" value="NTF2-like"/>
    <property type="match status" value="1"/>
</dbReference>
<dbReference type="Pfam" id="PF14534">
    <property type="entry name" value="DUF4440"/>
    <property type="match status" value="1"/>
</dbReference>
<name>A0A2G9C4D8_9BURK</name>
<keyword evidence="1" id="KW-0732">Signal</keyword>
<evidence type="ECO:0000259" key="2">
    <source>
        <dbReference type="Pfam" id="PF14534"/>
    </source>
</evidence>
<accession>A0A2G9C4D8</accession>
<feature type="domain" description="DUF4440" evidence="2">
    <location>
        <begin position="40"/>
        <end position="143"/>
    </location>
</feature>
<dbReference type="RefSeq" id="WP_099863476.1">
    <property type="nucleotide sequence ID" value="NZ_PEOG01000073.1"/>
</dbReference>
<dbReference type="Proteomes" id="UP000231501">
    <property type="component" value="Unassembled WGS sequence"/>
</dbReference>
<dbReference type="Gene3D" id="3.10.450.50">
    <property type="match status" value="1"/>
</dbReference>
<protein>
    <submittedName>
        <fullName evidence="3">DUF4440 domain-containing protein</fullName>
    </submittedName>
</protein>
<evidence type="ECO:0000313" key="4">
    <source>
        <dbReference type="Proteomes" id="UP000231501"/>
    </source>
</evidence>